<dbReference type="Proteomes" id="UP000006038">
    <property type="component" value="Chromosome 3"/>
</dbReference>
<keyword evidence="2" id="KW-0812">Transmembrane</keyword>
<dbReference type="AlphaFoldDB" id="J3LRJ7"/>
<reference evidence="3" key="1">
    <citation type="journal article" date="2013" name="Nat. Commun.">
        <title>Whole-genome sequencing of Oryza brachyantha reveals mechanisms underlying Oryza genome evolution.</title>
        <authorList>
            <person name="Chen J."/>
            <person name="Huang Q."/>
            <person name="Gao D."/>
            <person name="Wang J."/>
            <person name="Lang Y."/>
            <person name="Liu T."/>
            <person name="Li B."/>
            <person name="Bai Z."/>
            <person name="Luis Goicoechea J."/>
            <person name="Liang C."/>
            <person name="Chen C."/>
            <person name="Zhang W."/>
            <person name="Sun S."/>
            <person name="Liao Y."/>
            <person name="Zhang X."/>
            <person name="Yang L."/>
            <person name="Song C."/>
            <person name="Wang M."/>
            <person name="Shi J."/>
            <person name="Liu G."/>
            <person name="Liu J."/>
            <person name="Zhou H."/>
            <person name="Zhou W."/>
            <person name="Yu Q."/>
            <person name="An N."/>
            <person name="Chen Y."/>
            <person name="Cai Q."/>
            <person name="Wang B."/>
            <person name="Liu B."/>
            <person name="Min J."/>
            <person name="Huang Y."/>
            <person name="Wu H."/>
            <person name="Li Z."/>
            <person name="Zhang Y."/>
            <person name="Yin Y."/>
            <person name="Song W."/>
            <person name="Jiang J."/>
            <person name="Jackson S.A."/>
            <person name="Wing R.A."/>
            <person name="Wang J."/>
            <person name="Chen M."/>
        </authorList>
    </citation>
    <scope>NUCLEOTIDE SEQUENCE [LARGE SCALE GENOMIC DNA]</scope>
    <source>
        <strain evidence="3">cv. IRGC 101232</strain>
    </source>
</reference>
<name>J3LRJ7_ORYBR</name>
<accession>J3LRJ7</accession>
<proteinExistence type="predicted"/>
<organism evidence="3">
    <name type="scientific">Oryza brachyantha</name>
    <name type="common">malo sina</name>
    <dbReference type="NCBI Taxonomy" id="4533"/>
    <lineage>
        <taxon>Eukaryota</taxon>
        <taxon>Viridiplantae</taxon>
        <taxon>Streptophyta</taxon>
        <taxon>Embryophyta</taxon>
        <taxon>Tracheophyta</taxon>
        <taxon>Spermatophyta</taxon>
        <taxon>Magnoliopsida</taxon>
        <taxon>Liliopsida</taxon>
        <taxon>Poales</taxon>
        <taxon>Poaceae</taxon>
        <taxon>BOP clade</taxon>
        <taxon>Oryzoideae</taxon>
        <taxon>Oryzeae</taxon>
        <taxon>Oryzinae</taxon>
        <taxon>Oryza</taxon>
    </lineage>
</organism>
<reference evidence="3" key="2">
    <citation type="submission" date="2013-04" db="UniProtKB">
        <authorList>
            <consortium name="EnsemblPlants"/>
        </authorList>
    </citation>
    <scope>IDENTIFICATION</scope>
</reference>
<evidence type="ECO:0000313" key="4">
    <source>
        <dbReference type="Proteomes" id="UP000006038"/>
    </source>
</evidence>
<feature type="compositionally biased region" description="Basic and acidic residues" evidence="1">
    <location>
        <begin position="58"/>
        <end position="69"/>
    </location>
</feature>
<dbReference type="Pfam" id="PF23670">
    <property type="entry name" value="PIGBOS1"/>
    <property type="match status" value="1"/>
</dbReference>
<dbReference type="EnsemblPlants" id="OB03G36730.1">
    <property type="protein sequence ID" value="OB03G36730.1"/>
    <property type="gene ID" value="OB03G36730"/>
</dbReference>
<evidence type="ECO:0000256" key="1">
    <source>
        <dbReference type="SAM" id="MobiDB-lite"/>
    </source>
</evidence>
<dbReference type="eggNOG" id="ENOG502SA5B">
    <property type="taxonomic scope" value="Eukaryota"/>
</dbReference>
<feature type="region of interest" description="Disordered" evidence="1">
    <location>
        <begin position="48"/>
        <end position="71"/>
    </location>
</feature>
<protein>
    <submittedName>
        <fullName evidence="3">Uncharacterized protein</fullName>
    </submittedName>
</protein>
<dbReference type="InterPro" id="IPR057394">
    <property type="entry name" value="PIGBOS1"/>
</dbReference>
<keyword evidence="4" id="KW-1185">Reference proteome</keyword>
<feature type="transmembrane region" description="Helical" evidence="2">
    <location>
        <begin position="78"/>
        <end position="98"/>
    </location>
</feature>
<sequence>MTNARKKLGCKKSQPSDREWDRAILIGRWRKRLKGKVFFLLWSLSPRKSWGKNQRGQRTQESEPEEEKRRDHRIRMRLSFPLVAGAVVIGVISGNVIFGPPLQKYWAEKQQQQEAAKEGQTGTT</sequence>
<keyword evidence="2" id="KW-0472">Membrane</keyword>
<dbReference type="PANTHER" id="PTHR36815:SF1">
    <property type="entry name" value="OS03G0675700 PROTEIN"/>
    <property type="match status" value="1"/>
</dbReference>
<dbReference type="Gramene" id="OB03G36730.1">
    <property type="protein sequence ID" value="OB03G36730.1"/>
    <property type="gene ID" value="OB03G36730"/>
</dbReference>
<evidence type="ECO:0000256" key="2">
    <source>
        <dbReference type="SAM" id="Phobius"/>
    </source>
</evidence>
<keyword evidence="2" id="KW-1133">Transmembrane helix</keyword>
<dbReference type="PANTHER" id="PTHR36815">
    <property type="entry name" value="BNAC03G48760D PROTEIN"/>
    <property type="match status" value="1"/>
</dbReference>
<evidence type="ECO:0000313" key="3">
    <source>
        <dbReference type="EnsemblPlants" id="OB03G36730.1"/>
    </source>
</evidence>
<dbReference type="HOGENOM" id="CLU_2007445_0_0_1"/>